<dbReference type="KEGG" id="cdet:87951822"/>
<dbReference type="PANTHER" id="PTHR42748">
    <property type="entry name" value="NITROGEN METABOLITE REPRESSION PROTEIN NMRA FAMILY MEMBER"/>
    <property type="match status" value="1"/>
</dbReference>
<reference evidence="5" key="1">
    <citation type="journal article" date="2023" name="bioRxiv">
        <title>Complete genome of the Medicago anthracnose fungus, Colletotrichum destructivum, reveals a mini-chromosome-like region within a core chromosome.</title>
        <authorList>
            <person name="Lapalu N."/>
            <person name="Simon A."/>
            <person name="Lu A."/>
            <person name="Plaumann P.-L."/>
            <person name="Amselem J."/>
            <person name="Pigne S."/>
            <person name="Auger A."/>
            <person name="Koch C."/>
            <person name="Dallery J.-F."/>
            <person name="O'Connell R.J."/>
        </authorList>
    </citation>
    <scope>NUCLEOTIDE SEQUENCE [LARGE SCALE GENOMIC DNA]</scope>
    <source>
        <strain evidence="5">CBS 520.97</strain>
    </source>
</reference>
<feature type="domain" description="NmrA-like" evidence="3">
    <location>
        <begin position="4"/>
        <end position="121"/>
    </location>
</feature>
<evidence type="ECO:0000256" key="2">
    <source>
        <dbReference type="ARBA" id="ARBA00022857"/>
    </source>
</evidence>
<evidence type="ECO:0000313" key="4">
    <source>
        <dbReference type="EMBL" id="WQF90308.1"/>
    </source>
</evidence>
<protein>
    <submittedName>
        <fullName evidence="4">NmrA-like domain, NAD(P)-binding domain superfamily</fullName>
    </submittedName>
</protein>
<dbReference type="SUPFAM" id="SSF51735">
    <property type="entry name" value="NAD(P)-binding Rossmann-fold domains"/>
    <property type="match status" value="1"/>
</dbReference>
<dbReference type="RefSeq" id="XP_062787529.1">
    <property type="nucleotide sequence ID" value="XM_062931478.1"/>
</dbReference>
<proteinExistence type="inferred from homology"/>
<evidence type="ECO:0000259" key="3">
    <source>
        <dbReference type="Pfam" id="PF05368"/>
    </source>
</evidence>
<dbReference type="InterPro" id="IPR036291">
    <property type="entry name" value="NAD(P)-bd_dom_sf"/>
</dbReference>
<keyword evidence="5" id="KW-1185">Reference proteome</keyword>
<evidence type="ECO:0000256" key="1">
    <source>
        <dbReference type="ARBA" id="ARBA00006328"/>
    </source>
</evidence>
<dbReference type="GeneID" id="87951822"/>
<dbReference type="Proteomes" id="UP001322277">
    <property type="component" value="Chromosome 11"/>
</dbReference>
<keyword evidence="2" id="KW-0521">NADP</keyword>
<dbReference type="InterPro" id="IPR008030">
    <property type="entry name" value="NmrA-like"/>
</dbReference>
<name>A0AAX4J4K6_9PEZI</name>
<dbReference type="PANTHER" id="PTHR42748:SF26">
    <property type="entry name" value="NMRA-LIKE DOMAIN-CONTAINING PROTEIN"/>
    <property type="match status" value="1"/>
</dbReference>
<accession>A0AAX4J4K6</accession>
<gene>
    <name evidence="4" type="ORF">CDEST_15322</name>
</gene>
<dbReference type="EMBL" id="CP137315">
    <property type="protein sequence ID" value="WQF90308.1"/>
    <property type="molecule type" value="Genomic_DNA"/>
</dbReference>
<organism evidence="4 5">
    <name type="scientific">Colletotrichum destructivum</name>
    <dbReference type="NCBI Taxonomy" id="34406"/>
    <lineage>
        <taxon>Eukaryota</taxon>
        <taxon>Fungi</taxon>
        <taxon>Dikarya</taxon>
        <taxon>Ascomycota</taxon>
        <taxon>Pezizomycotina</taxon>
        <taxon>Sordariomycetes</taxon>
        <taxon>Hypocreomycetidae</taxon>
        <taxon>Glomerellales</taxon>
        <taxon>Glomerellaceae</taxon>
        <taxon>Colletotrichum</taxon>
        <taxon>Colletotrichum destructivum species complex</taxon>
    </lineage>
</organism>
<dbReference type="Gene3D" id="3.40.50.720">
    <property type="entry name" value="NAD(P)-binding Rossmann-like Domain"/>
    <property type="match status" value="1"/>
</dbReference>
<dbReference type="AlphaFoldDB" id="A0AAX4J4K6"/>
<evidence type="ECO:0000313" key="5">
    <source>
        <dbReference type="Proteomes" id="UP001322277"/>
    </source>
</evidence>
<dbReference type="Pfam" id="PF05368">
    <property type="entry name" value="NmrA"/>
    <property type="match status" value="1"/>
</dbReference>
<sequence length="156" mass="16875">MSNTKLIVVVGITGNQGSSVANSFLHIPGWRIRGITRNPTSTSAETWVSKGVELVQADLDDLNSLERVFSGASAIFAVTNFWSHFFDPANGPKAQKAGVSINEFAYQREITQGMNMALAASSSTVLSTLTHYWAFFSLGIVELHLIDGVMQANNPL</sequence>
<dbReference type="InterPro" id="IPR051164">
    <property type="entry name" value="NmrA-like_oxidored"/>
</dbReference>
<comment type="similarity">
    <text evidence="1">Belongs to the NmrA-type oxidoreductase family.</text>
</comment>
<dbReference type="GO" id="GO:0005634">
    <property type="term" value="C:nucleus"/>
    <property type="evidence" value="ECO:0007669"/>
    <property type="project" value="TreeGrafter"/>
</dbReference>